<evidence type="ECO:0000259" key="4">
    <source>
        <dbReference type="Pfam" id="PF18962"/>
    </source>
</evidence>
<keyword evidence="3" id="KW-0732">Signal</keyword>
<keyword evidence="1" id="KW-0479">Metal-binding</keyword>
<proteinExistence type="predicted"/>
<gene>
    <name evidence="5" type="ORF">BCY91_03190</name>
</gene>
<evidence type="ECO:0000256" key="2">
    <source>
        <dbReference type="ARBA" id="ARBA00023180"/>
    </source>
</evidence>
<dbReference type="InterPro" id="IPR013783">
    <property type="entry name" value="Ig-like_fold"/>
</dbReference>
<dbReference type="PANTHER" id="PTHR42970">
    <property type="entry name" value="PECTATE LYASE C-RELATED"/>
    <property type="match status" value="1"/>
</dbReference>
<dbReference type="RefSeq" id="WP_182995331.1">
    <property type="nucleotide sequence ID" value="NZ_MBTA01000012.1"/>
</dbReference>
<comment type="caution">
    <text evidence="5">The sequence shown here is derived from an EMBL/GenBank/DDBJ whole genome shotgun (WGS) entry which is preliminary data.</text>
</comment>
<dbReference type="Gene3D" id="2.60.40.10">
    <property type="entry name" value="Immunoglobulins"/>
    <property type="match status" value="1"/>
</dbReference>
<keyword evidence="2" id="KW-0325">Glycoprotein</keyword>
<feature type="signal peptide" evidence="3">
    <location>
        <begin position="1"/>
        <end position="21"/>
    </location>
</feature>
<dbReference type="GO" id="GO:0046872">
    <property type="term" value="F:metal ion binding"/>
    <property type="evidence" value="ECO:0007669"/>
    <property type="project" value="UniProtKB-KW"/>
</dbReference>
<organism evidence="5 6">
    <name type="scientific">Pelobium manganitolerans</name>
    <dbReference type="NCBI Taxonomy" id="1842495"/>
    <lineage>
        <taxon>Bacteria</taxon>
        <taxon>Pseudomonadati</taxon>
        <taxon>Bacteroidota</taxon>
        <taxon>Sphingobacteriia</taxon>
        <taxon>Sphingobacteriales</taxon>
        <taxon>Sphingobacteriaceae</taxon>
        <taxon>Pelobium</taxon>
    </lineage>
</organism>
<name>A0A419S781_9SPHI</name>
<dbReference type="InterPro" id="IPR011050">
    <property type="entry name" value="Pectin_lyase_fold/virulence"/>
</dbReference>
<dbReference type="NCBIfam" id="TIGR04183">
    <property type="entry name" value="Por_Secre_tail"/>
    <property type="match status" value="1"/>
</dbReference>
<dbReference type="Pfam" id="PF18962">
    <property type="entry name" value="Por_Secre_tail"/>
    <property type="match status" value="1"/>
</dbReference>
<accession>A0A419S781</accession>
<dbReference type="InterPro" id="IPR012334">
    <property type="entry name" value="Pectin_lyas_fold"/>
</dbReference>
<dbReference type="InterPro" id="IPR026444">
    <property type="entry name" value="Secre_tail"/>
</dbReference>
<feature type="domain" description="Secretion system C-terminal sorting" evidence="4">
    <location>
        <begin position="787"/>
        <end position="853"/>
    </location>
</feature>
<dbReference type="InterPro" id="IPR052063">
    <property type="entry name" value="Polysaccharide_Lyase_1"/>
</dbReference>
<dbReference type="AlphaFoldDB" id="A0A419S781"/>
<sequence length="861" mass="92852">MKIKLLGILCLFFCTSTILKAQTKAFPGAEGAGAYTSGGRGTPTVATTVFEVTNLTDVNSPGSLRYALTAAATYRTIVFRVSGTIHLTSKLSIKGNTTIAGQTAPGGGICLADYPVSIGGDNVIIRYMRFRMGDRYQNKGMVDGAGSDDALGDLGHKNIIIDHCSVSWSTDEALTVYRGDSVTLQWNLISEPLNYSYHFETGDTDFEHHGYGGIWGSRHGSFHHNLIASVKNRAPRFSGVYNGIADTCDFRNNVIYNWGINNIYGGEGGFYNVVNNYFKKGPSTTSRPYQMVGVDYSDTQPYAKYYLTGNYMHGSPVNTASNWKSVTMKSGSLADTVLAKVYTPFPAPVLASETSAEQAYIDVLNGVGAILPMRDTLDQRIINDVRNGTGKLIDVQGGYPHGTDYALTVNAWPTLISTTAPVDTDKDGMPDAYETANGLNPNSAADRNTRNSEGYTALEVYLNSIVANTGTDPDPVGGTAFSATWPLVSDQEPAPVTGSVIATAQTMDPNMTVRDYRTFTAGTANDGTFVPYTAQRIYPNGGNISSPVGWPADQSGNVSNQWVEYKIEPASGKDLKVTDVSIDFGPAGSTATMQANVEYSLDGFATAGIKLNGATPIVLPALVKNDNSYLTIAYAGLDIKVKAGKAFSLRVYPWWPSGSGSDTKYLVEKNVVISGESSVTLPLDFLSFDATLRKSGIETKVDLNWLTTNEVNVSAFEIQKSTDGKTFTTIGTASAKNTQGEHRYYFSDKKPAVGVAYYRIKQIDINGDFKYSKTVYVSNNEVKSLSLYPNPVQNGFSLNHQPSSAGAIIKITGIEGKTLMKLSSKTGSLVDQVDVSALPAGYYILSFINQQKTESLEFIKQ</sequence>
<protein>
    <recommendedName>
        <fullName evidence="4">Secretion system C-terminal sorting domain-containing protein</fullName>
    </recommendedName>
</protein>
<keyword evidence="6" id="KW-1185">Reference proteome</keyword>
<dbReference type="EMBL" id="MBTA01000012">
    <property type="protein sequence ID" value="RKD17160.1"/>
    <property type="molecule type" value="Genomic_DNA"/>
</dbReference>
<reference evidence="5 6" key="1">
    <citation type="submission" date="2016-07" db="EMBL/GenBank/DDBJ databases">
        <title>Genome of Pelobium manganitolerans.</title>
        <authorList>
            <person name="Wu S."/>
            <person name="Wang G."/>
        </authorList>
    </citation>
    <scope>NUCLEOTIDE SEQUENCE [LARGE SCALE GENOMIC DNA]</scope>
    <source>
        <strain evidence="5 6">YS-25</strain>
    </source>
</reference>
<evidence type="ECO:0000256" key="1">
    <source>
        <dbReference type="ARBA" id="ARBA00022723"/>
    </source>
</evidence>
<evidence type="ECO:0000313" key="6">
    <source>
        <dbReference type="Proteomes" id="UP000283433"/>
    </source>
</evidence>
<evidence type="ECO:0000313" key="5">
    <source>
        <dbReference type="EMBL" id="RKD17160.1"/>
    </source>
</evidence>
<feature type="chain" id="PRO_5019437932" description="Secretion system C-terminal sorting domain-containing protein" evidence="3">
    <location>
        <begin position="22"/>
        <end position="861"/>
    </location>
</feature>
<dbReference type="Gene3D" id="2.160.20.10">
    <property type="entry name" value="Single-stranded right-handed beta-helix, Pectin lyase-like"/>
    <property type="match status" value="1"/>
</dbReference>
<dbReference type="PANTHER" id="PTHR42970:SF1">
    <property type="entry name" value="PECTATE LYASE C-RELATED"/>
    <property type="match status" value="1"/>
</dbReference>
<dbReference type="SUPFAM" id="SSF51126">
    <property type="entry name" value="Pectin lyase-like"/>
    <property type="match status" value="1"/>
</dbReference>
<evidence type="ECO:0000256" key="3">
    <source>
        <dbReference type="SAM" id="SignalP"/>
    </source>
</evidence>
<dbReference type="Proteomes" id="UP000283433">
    <property type="component" value="Unassembled WGS sequence"/>
</dbReference>